<dbReference type="RefSeq" id="WP_305012532.1">
    <property type="nucleotide sequence ID" value="NZ_JAUQSX010000008.1"/>
</dbReference>
<organism evidence="2 3">
    <name type="scientific">Hymenobacter mellowenesis</name>
    <dbReference type="NCBI Taxonomy" id="3063995"/>
    <lineage>
        <taxon>Bacteria</taxon>
        <taxon>Pseudomonadati</taxon>
        <taxon>Bacteroidota</taxon>
        <taxon>Cytophagia</taxon>
        <taxon>Cytophagales</taxon>
        <taxon>Hymenobacteraceae</taxon>
        <taxon>Hymenobacter</taxon>
    </lineage>
</organism>
<name>A0ABT9AEQ3_9BACT</name>
<reference evidence="2" key="1">
    <citation type="submission" date="2023-07" db="EMBL/GenBank/DDBJ databases">
        <authorList>
            <person name="Kim M.K."/>
        </authorList>
    </citation>
    <scope>NUCLEOTIDE SEQUENCE</scope>
    <source>
        <strain evidence="2">M29</strain>
    </source>
</reference>
<dbReference type="PANTHER" id="PTHR43581:SF2">
    <property type="entry name" value="EXCINUCLEASE ATPASE SUBUNIT"/>
    <property type="match status" value="1"/>
</dbReference>
<evidence type="ECO:0000313" key="3">
    <source>
        <dbReference type="Proteomes" id="UP001167796"/>
    </source>
</evidence>
<sequence>MITRQEFPYLQELVINDAYAVKNLRVPVFEPGQEFKHLVLTGRNGSGKTTVLQAFVEVIRHDASNGQTAETLIPQLRAAVATGNSAQSIVDVWHKTIDKLDKIKAIFSSVNGASYTGFLKFNTQIVIALFEATRKIQLKEVVTVAREDALEAQIAQPQAGQSPAEFFKQYLVNKKVFQVFDAMDGKREGAKQQELFFAKLEDTLAKIFEDPATKLEFIREKFEFYISLSDGRRFTFNQLSAGFSAFLSILTELLMRVDLLRKQANDYTYDPCGFVLIDEPETHLHLEMQYQILPLLTNLFPNLQFIVATHSPAVASSIKNATVFDLSTGQALGDTAAGSSFSELMQTHFGLENEYSNVADKILEEVAEIGQMPDRAAALARMQKLLEEQGRYMSPVLRLDVQAHLLHLQREQAA</sequence>
<dbReference type="EMBL" id="JAUQSX010000008">
    <property type="protein sequence ID" value="MDO7847849.1"/>
    <property type="molecule type" value="Genomic_DNA"/>
</dbReference>
<dbReference type="PANTHER" id="PTHR43581">
    <property type="entry name" value="ATP/GTP PHOSPHATASE"/>
    <property type="match status" value="1"/>
</dbReference>
<dbReference type="Pfam" id="PF13304">
    <property type="entry name" value="AAA_21"/>
    <property type="match status" value="1"/>
</dbReference>
<protein>
    <submittedName>
        <fullName evidence="2">AAA family ATPase</fullName>
    </submittedName>
</protein>
<dbReference type="SUPFAM" id="SSF52540">
    <property type="entry name" value="P-loop containing nucleoside triphosphate hydrolases"/>
    <property type="match status" value="1"/>
</dbReference>
<comment type="caution">
    <text evidence="2">The sequence shown here is derived from an EMBL/GenBank/DDBJ whole genome shotgun (WGS) entry which is preliminary data.</text>
</comment>
<gene>
    <name evidence="2" type="ORF">Q5H92_15895</name>
</gene>
<dbReference type="InterPro" id="IPR051396">
    <property type="entry name" value="Bact_Antivir_Def_Nuclease"/>
</dbReference>
<evidence type="ECO:0000259" key="1">
    <source>
        <dbReference type="Pfam" id="PF13304"/>
    </source>
</evidence>
<dbReference type="InterPro" id="IPR003959">
    <property type="entry name" value="ATPase_AAA_core"/>
</dbReference>
<dbReference type="InterPro" id="IPR027417">
    <property type="entry name" value="P-loop_NTPase"/>
</dbReference>
<evidence type="ECO:0000313" key="2">
    <source>
        <dbReference type="EMBL" id="MDO7847849.1"/>
    </source>
</evidence>
<feature type="domain" description="ATPase AAA-type core" evidence="1">
    <location>
        <begin position="197"/>
        <end position="314"/>
    </location>
</feature>
<keyword evidence="3" id="KW-1185">Reference proteome</keyword>
<dbReference type="Gene3D" id="3.40.50.300">
    <property type="entry name" value="P-loop containing nucleotide triphosphate hydrolases"/>
    <property type="match status" value="1"/>
</dbReference>
<accession>A0ABT9AEQ3</accession>
<dbReference type="Proteomes" id="UP001167796">
    <property type="component" value="Unassembled WGS sequence"/>
</dbReference>
<proteinExistence type="predicted"/>